<dbReference type="AlphaFoldDB" id="A0A0D1XIP4"/>
<proteinExistence type="inferred from homology"/>
<dbReference type="STRING" id="212818.A0A0D1XIP4"/>
<dbReference type="GeneID" id="27327029"/>
<evidence type="ECO:0000256" key="2">
    <source>
        <dbReference type="ARBA" id="ARBA00022801"/>
    </source>
</evidence>
<evidence type="ECO:0000259" key="3">
    <source>
        <dbReference type="Pfam" id="PF00144"/>
    </source>
</evidence>
<dbReference type="HOGENOM" id="CLU_020027_11_1_1"/>
<dbReference type="PANTHER" id="PTHR43283">
    <property type="entry name" value="BETA-LACTAMASE-RELATED"/>
    <property type="match status" value="1"/>
</dbReference>
<dbReference type="OMA" id="RKGSMMW"/>
<dbReference type="RefSeq" id="XP_016219580.1">
    <property type="nucleotide sequence ID" value="XM_016374309.1"/>
</dbReference>
<dbReference type="GO" id="GO:0016787">
    <property type="term" value="F:hydrolase activity"/>
    <property type="evidence" value="ECO:0007669"/>
    <property type="project" value="UniProtKB-KW"/>
</dbReference>
<dbReference type="OrthoDB" id="428260at2759"/>
<evidence type="ECO:0000313" key="5">
    <source>
        <dbReference type="Proteomes" id="UP000054302"/>
    </source>
</evidence>
<evidence type="ECO:0000256" key="1">
    <source>
        <dbReference type="ARBA" id="ARBA00009009"/>
    </source>
</evidence>
<protein>
    <recommendedName>
        <fullName evidence="3">Beta-lactamase-related domain-containing protein</fullName>
    </recommendedName>
</protein>
<dbReference type="Gene3D" id="3.40.710.10">
    <property type="entry name" value="DD-peptidase/beta-lactamase superfamily"/>
    <property type="match status" value="1"/>
</dbReference>
<evidence type="ECO:0000313" key="4">
    <source>
        <dbReference type="EMBL" id="KIV88006.1"/>
    </source>
</evidence>
<dbReference type="Proteomes" id="UP000054302">
    <property type="component" value="Unassembled WGS sequence"/>
</dbReference>
<reference evidence="4 5" key="1">
    <citation type="submission" date="2015-01" db="EMBL/GenBank/DDBJ databases">
        <title>The Genome Sequence of Exophiala mesophila CBS40295.</title>
        <authorList>
            <consortium name="The Broad Institute Genomics Platform"/>
            <person name="Cuomo C."/>
            <person name="de Hoog S."/>
            <person name="Gorbushina A."/>
            <person name="Stielow B."/>
            <person name="Teixiera M."/>
            <person name="Abouelleil A."/>
            <person name="Chapman S.B."/>
            <person name="Priest M."/>
            <person name="Young S.K."/>
            <person name="Wortman J."/>
            <person name="Nusbaum C."/>
            <person name="Birren B."/>
        </authorList>
    </citation>
    <scope>NUCLEOTIDE SEQUENCE [LARGE SCALE GENOMIC DNA]</scope>
    <source>
        <strain evidence="4 5">CBS 40295</strain>
    </source>
</reference>
<name>A0A0D1XIP4_EXOME</name>
<dbReference type="EMBL" id="KN847527">
    <property type="protein sequence ID" value="KIV88006.1"/>
    <property type="molecule type" value="Genomic_DNA"/>
</dbReference>
<dbReference type="SUPFAM" id="SSF56601">
    <property type="entry name" value="beta-lactamase/transpeptidase-like"/>
    <property type="match status" value="1"/>
</dbReference>
<feature type="domain" description="Beta-lactamase-related" evidence="3">
    <location>
        <begin position="12"/>
        <end position="371"/>
    </location>
</feature>
<gene>
    <name evidence="4" type="ORF">PV10_09184</name>
</gene>
<keyword evidence="2" id="KW-0378">Hydrolase</keyword>
<dbReference type="InterPro" id="IPR012338">
    <property type="entry name" value="Beta-lactam/transpept-like"/>
</dbReference>
<dbReference type="InterPro" id="IPR001466">
    <property type="entry name" value="Beta-lactam-related"/>
</dbReference>
<keyword evidence="5" id="KW-1185">Reference proteome</keyword>
<dbReference type="Pfam" id="PF00144">
    <property type="entry name" value="Beta-lactamase"/>
    <property type="match status" value="1"/>
</dbReference>
<comment type="similarity">
    <text evidence="1">Belongs to the class-A beta-lactamase family.</text>
</comment>
<dbReference type="InterPro" id="IPR050789">
    <property type="entry name" value="Diverse_Enzym_Activities"/>
</dbReference>
<sequence>MASQIDQILSKYVSPTREGGSLSGIAFVVKGKGGKTLYSGSAGKLNFQPDSPPYTVDSVSWVASMTKLITSVAALQIVDKGHIGLDDDVGSVIPYLKGLDILEGFDENGQPKISKQTIPVTLRTLLTHSSGFGYDLFDPDLGKWRESNKVEPNSLASWKMPLKFDPGKGWVYGVGIDWAGQIVEHFSGLSLEDYFQKNFFQPLGLKSSTFRIGEHKELAPQRAAIGGRGDPVAALVETQSMISDHPSVDSGGAGLHTTAADYSTFLGALLDKDSRILKESTYDLLTQAQLADSKHLAETLYGGFGPIMAPEFQIPKPSINHSLVGLVNLDDVPGKRKANSVTWSGVTNPRWWIDPKAGVAATLYTQILPPGDLVVSSLFDELERAVYKDLV</sequence>
<dbReference type="VEuPathDB" id="FungiDB:PV10_09184"/>
<dbReference type="PANTHER" id="PTHR43283:SF17">
    <property type="entry name" value="(LOVD), PUTATIVE (AFU_ORTHOLOGUE AFUA_5G00920)-RELATED"/>
    <property type="match status" value="1"/>
</dbReference>
<organism evidence="4 5">
    <name type="scientific">Exophiala mesophila</name>
    <name type="common">Black yeast-like fungus</name>
    <dbReference type="NCBI Taxonomy" id="212818"/>
    <lineage>
        <taxon>Eukaryota</taxon>
        <taxon>Fungi</taxon>
        <taxon>Dikarya</taxon>
        <taxon>Ascomycota</taxon>
        <taxon>Pezizomycotina</taxon>
        <taxon>Eurotiomycetes</taxon>
        <taxon>Chaetothyriomycetidae</taxon>
        <taxon>Chaetothyriales</taxon>
        <taxon>Herpotrichiellaceae</taxon>
        <taxon>Exophiala</taxon>
    </lineage>
</organism>
<accession>A0A0D1XIP4</accession>